<dbReference type="InterPro" id="IPR013057">
    <property type="entry name" value="AA_transpt_TM"/>
</dbReference>
<evidence type="ECO:0000256" key="4">
    <source>
        <dbReference type="ARBA" id="ARBA00022519"/>
    </source>
</evidence>
<keyword evidence="7 9" id="KW-0472">Membrane</keyword>
<dbReference type="Gene3D" id="1.20.1740.10">
    <property type="entry name" value="Amino acid/polyamine transporter I"/>
    <property type="match status" value="1"/>
</dbReference>
<feature type="transmembrane region" description="Helical" evidence="9">
    <location>
        <begin position="25"/>
        <end position="45"/>
    </location>
</feature>
<protein>
    <submittedName>
        <fullName evidence="11">Serine transporter</fullName>
    </submittedName>
</protein>
<evidence type="ECO:0000256" key="2">
    <source>
        <dbReference type="ARBA" id="ARBA00022448"/>
    </source>
</evidence>
<feature type="transmembrane region" description="Helical" evidence="9">
    <location>
        <begin position="101"/>
        <end position="121"/>
    </location>
</feature>
<feature type="domain" description="Amino acid transporter transmembrane" evidence="10">
    <location>
        <begin position="21"/>
        <end position="429"/>
    </location>
</feature>
<dbReference type="AlphaFoldDB" id="A0A4V1CEE7"/>
<keyword evidence="4" id="KW-0997">Cell inner membrane</keyword>
<feature type="transmembrane region" description="Helical" evidence="9">
    <location>
        <begin position="408"/>
        <end position="429"/>
    </location>
</feature>
<accession>A0A4V1CEE7</accession>
<dbReference type="GO" id="GO:0005886">
    <property type="term" value="C:plasma membrane"/>
    <property type="evidence" value="ECO:0007669"/>
    <property type="project" value="UniProtKB-SubCell"/>
</dbReference>
<evidence type="ECO:0000256" key="8">
    <source>
        <dbReference type="SAM" id="MobiDB-lite"/>
    </source>
</evidence>
<dbReference type="RefSeq" id="WP_136140663.1">
    <property type="nucleotide sequence ID" value="NZ_CP039247.1"/>
</dbReference>
<reference evidence="11 12" key="1">
    <citation type="submission" date="2019-04" db="EMBL/GenBank/DDBJ databases">
        <title>Corynebacterium endometrii sp. nov., isolated from the uterus of a cow with endometritis.</title>
        <authorList>
            <person name="Ballas P."/>
            <person name="Ruckert C."/>
            <person name="Wagener K."/>
            <person name="Drillich M."/>
            <person name="Kaempfer P."/>
            <person name="Busse H.-J."/>
            <person name="Ehling-Schulz M."/>
        </authorList>
    </citation>
    <scope>NUCLEOTIDE SEQUENCE [LARGE SCALE GENOMIC DNA]</scope>
    <source>
        <strain evidence="11 12">LMM-1653</strain>
    </source>
</reference>
<evidence type="ECO:0000256" key="9">
    <source>
        <dbReference type="SAM" id="Phobius"/>
    </source>
</evidence>
<feature type="transmembrane region" description="Helical" evidence="9">
    <location>
        <begin position="172"/>
        <end position="188"/>
    </location>
</feature>
<feature type="transmembrane region" description="Helical" evidence="9">
    <location>
        <begin position="51"/>
        <end position="68"/>
    </location>
</feature>
<name>A0A4V1CEE7_9CORY</name>
<dbReference type="Proteomes" id="UP000296352">
    <property type="component" value="Chromosome"/>
</dbReference>
<evidence type="ECO:0000259" key="10">
    <source>
        <dbReference type="Pfam" id="PF01490"/>
    </source>
</evidence>
<evidence type="ECO:0000256" key="6">
    <source>
        <dbReference type="ARBA" id="ARBA00022989"/>
    </source>
</evidence>
<comment type="subcellular location">
    <subcellularLocation>
        <location evidence="1">Cell inner membrane</location>
        <topology evidence="1">Multi-pass membrane protein</topology>
    </subcellularLocation>
</comment>
<feature type="transmembrane region" description="Helical" evidence="9">
    <location>
        <begin position="208"/>
        <end position="232"/>
    </location>
</feature>
<feature type="transmembrane region" description="Helical" evidence="9">
    <location>
        <begin position="349"/>
        <end position="368"/>
    </location>
</feature>
<dbReference type="PANTHER" id="PTHR35334:SF5">
    <property type="entry name" value="INNER MEMBRANE TRANSPORT PROTEIN YHJV"/>
    <property type="match status" value="1"/>
</dbReference>
<dbReference type="PANTHER" id="PTHR35334">
    <property type="entry name" value="SERINE TRANSPORTER"/>
    <property type="match status" value="1"/>
</dbReference>
<gene>
    <name evidence="11" type="primary">sdaC2</name>
    <name evidence="11" type="ORF">CENDO_02750</name>
</gene>
<evidence type="ECO:0000256" key="1">
    <source>
        <dbReference type="ARBA" id="ARBA00004429"/>
    </source>
</evidence>
<proteinExistence type="predicted"/>
<keyword evidence="5 9" id="KW-0812">Transmembrane</keyword>
<evidence type="ECO:0000313" key="12">
    <source>
        <dbReference type="Proteomes" id="UP000296352"/>
    </source>
</evidence>
<feature type="region of interest" description="Disordered" evidence="8">
    <location>
        <begin position="1"/>
        <end position="22"/>
    </location>
</feature>
<dbReference type="Pfam" id="PF01490">
    <property type="entry name" value="Aa_trans"/>
    <property type="match status" value="1"/>
</dbReference>
<dbReference type="EMBL" id="CP039247">
    <property type="protein sequence ID" value="QCB27848.1"/>
    <property type="molecule type" value="Genomic_DNA"/>
</dbReference>
<evidence type="ECO:0000313" key="11">
    <source>
        <dbReference type="EMBL" id="QCB27848.1"/>
    </source>
</evidence>
<dbReference type="GO" id="GO:0003333">
    <property type="term" value="P:amino acid transmembrane transport"/>
    <property type="evidence" value="ECO:0007669"/>
    <property type="project" value="InterPro"/>
</dbReference>
<feature type="transmembrane region" description="Helical" evidence="9">
    <location>
        <begin position="301"/>
        <end position="324"/>
    </location>
</feature>
<feature type="transmembrane region" description="Helical" evidence="9">
    <location>
        <begin position="374"/>
        <end position="396"/>
    </location>
</feature>
<evidence type="ECO:0000256" key="5">
    <source>
        <dbReference type="ARBA" id="ARBA00022692"/>
    </source>
</evidence>
<organism evidence="11 12">
    <name type="scientific">Corynebacterium endometrii</name>
    <dbReference type="NCBI Taxonomy" id="2488819"/>
    <lineage>
        <taxon>Bacteria</taxon>
        <taxon>Bacillati</taxon>
        <taxon>Actinomycetota</taxon>
        <taxon>Actinomycetes</taxon>
        <taxon>Mycobacteriales</taxon>
        <taxon>Corynebacteriaceae</taxon>
        <taxon>Corynebacterium</taxon>
    </lineage>
</organism>
<keyword evidence="12" id="KW-1185">Reference proteome</keyword>
<dbReference type="KEGG" id="cee:CENDO_02750"/>
<feature type="transmembrane region" description="Helical" evidence="9">
    <location>
        <begin position="253"/>
        <end position="276"/>
    </location>
</feature>
<feature type="transmembrane region" description="Helical" evidence="9">
    <location>
        <begin position="141"/>
        <end position="160"/>
    </location>
</feature>
<keyword evidence="6 9" id="KW-1133">Transmembrane helix</keyword>
<keyword evidence="2" id="KW-0813">Transport</keyword>
<evidence type="ECO:0000256" key="7">
    <source>
        <dbReference type="ARBA" id="ARBA00023136"/>
    </source>
</evidence>
<sequence>MAIKETALQRPEPPTETKGSNGSTLSWVITLFGTAVGAGILFLPLNAGSFGFWPLTIATLIILPLVYFSHRTFARIIAGVPEDDHGKDVLELTTKYLGRGLGAGIAFLYWLAIFPIVLIYGVSITNSIDSFIVNQFGGPSIPRPVLAVACVGLMTLVFAFGRKPMMAFTQALVYPLIFSLGAVSIYLIPTWDFNSFVNYNADQSGTSIIYAIMLVLPMLVFAFNHFPAVSQFCVDVQRGHGSNTLKQVEKTEFYASLLLVIFTMFFVWSCVLSLGAEGMNEAIEQNLPVLSYFANVTDAPLMSWIAPIVVICAIISSFFGHMLGTEEGTEYLVRAVAPRLTARMSRRALLNWIYFGIFIATTLTAIFNPSVIDMISVVGGIFVAFLVYLLPVMLFRKLKVYEKFRNDPVNYFVFVMGLIVMAGAILDMIR</sequence>
<dbReference type="OrthoDB" id="1627372at2"/>
<dbReference type="InterPro" id="IPR018227">
    <property type="entry name" value="Amino_acid_transport_2"/>
</dbReference>
<evidence type="ECO:0000256" key="3">
    <source>
        <dbReference type="ARBA" id="ARBA00022475"/>
    </source>
</evidence>
<keyword evidence="3" id="KW-1003">Cell membrane</keyword>